<accession>A0A511V7Z5</accession>
<dbReference type="OrthoDB" id="2664595at2"/>
<gene>
    <name evidence="2" type="ORF">ADA01nite_25160</name>
</gene>
<dbReference type="RefSeq" id="WP_146810333.1">
    <property type="nucleotide sequence ID" value="NZ_BJXX01000113.1"/>
</dbReference>
<dbReference type="NCBIfam" id="TIGR01439">
    <property type="entry name" value="lp_hng_hel_AbrB"/>
    <property type="match status" value="1"/>
</dbReference>
<feature type="domain" description="SpoVT-AbrB" evidence="1">
    <location>
        <begin position="7"/>
        <end position="55"/>
    </location>
</feature>
<dbReference type="EMBL" id="BJXX01000113">
    <property type="protein sequence ID" value="GEN35056.1"/>
    <property type="molecule type" value="Genomic_DNA"/>
</dbReference>
<proteinExistence type="predicted"/>
<evidence type="ECO:0000313" key="2">
    <source>
        <dbReference type="EMBL" id="GEN35056.1"/>
    </source>
</evidence>
<dbReference type="SMART" id="SM00966">
    <property type="entry name" value="SpoVT_AbrB"/>
    <property type="match status" value="1"/>
</dbReference>
<dbReference type="AlphaFoldDB" id="A0A511V7Z5"/>
<reference evidence="2 3" key="1">
    <citation type="submission" date="2019-07" db="EMBL/GenBank/DDBJ databases">
        <title>Whole genome shotgun sequence of Aneurinibacillus danicus NBRC 102444.</title>
        <authorList>
            <person name="Hosoyama A."/>
            <person name="Uohara A."/>
            <person name="Ohji S."/>
            <person name="Ichikawa N."/>
        </authorList>
    </citation>
    <scope>NUCLEOTIDE SEQUENCE [LARGE SCALE GENOMIC DNA]</scope>
    <source>
        <strain evidence="2 3">NBRC 102444</strain>
    </source>
</reference>
<evidence type="ECO:0000259" key="1">
    <source>
        <dbReference type="SMART" id="SM00966"/>
    </source>
</evidence>
<protein>
    <recommendedName>
        <fullName evidence="1">SpoVT-AbrB domain-containing protein</fullName>
    </recommendedName>
</protein>
<sequence>MRKNSQTEVDEYGRVWIPEEIRKEVGIHPSDFVFIEVLENGEVAIQKCPAPAAPEDMSELNVHCEMEFITTVAEEEESYKRLYAAETNGGK</sequence>
<dbReference type="GO" id="GO:0003677">
    <property type="term" value="F:DNA binding"/>
    <property type="evidence" value="ECO:0007669"/>
    <property type="project" value="InterPro"/>
</dbReference>
<dbReference type="Gene3D" id="2.10.260.10">
    <property type="match status" value="1"/>
</dbReference>
<organism evidence="2 3">
    <name type="scientific">Aneurinibacillus danicus</name>
    <dbReference type="NCBI Taxonomy" id="267746"/>
    <lineage>
        <taxon>Bacteria</taxon>
        <taxon>Bacillati</taxon>
        <taxon>Bacillota</taxon>
        <taxon>Bacilli</taxon>
        <taxon>Bacillales</taxon>
        <taxon>Paenibacillaceae</taxon>
        <taxon>Aneurinibacillus group</taxon>
        <taxon>Aneurinibacillus</taxon>
    </lineage>
</organism>
<comment type="caution">
    <text evidence="2">The sequence shown here is derived from an EMBL/GenBank/DDBJ whole genome shotgun (WGS) entry which is preliminary data.</text>
</comment>
<dbReference type="InterPro" id="IPR037914">
    <property type="entry name" value="SpoVT-AbrB_sf"/>
</dbReference>
<name>A0A511V7Z5_9BACL</name>
<evidence type="ECO:0000313" key="3">
    <source>
        <dbReference type="Proteomes" id="UP000321157"/>
    </source>
</evidence>
<keyword evidence="3" id="KW-1185">Reference proteome</keyword>
<dbReference type="InterPro" id="IPR007159">
    <property type="entry name" value="SpoVT-AbrB_dom"/>
</dbReference>
<dbReference type="Proteomes" id="UP000321157">
    <property type="component" value="Unassembled WGS sequence"/>
</dbReference>
<dbReference type="SUPFAM" id="SSF89447">
    <property type="entry name" value="AbrB/MazE/MraZ-like"/>
    <property type="match status" value="1"/>
</dbReference>